<name>A0A0F9TG94_9ZZZZ</name>
<evidence type="ECO:0000313" key="1">
    <source>
        <dbReference type="EMBL" id="KKN40478.1"/>
    </source>
</evidence>
<reference evidence="1" key="1">
    <citation type="journal article" date="2015" name="Nature">
        <title>Complex archaea that bridge the gap between prokaryotes and eukaryotes.</title>
        <authorList>
            <person name="Spang A."/>
            <person name="Saw J.H."/>
            <person name="Jorgensen S.L."/>
            <person name="Zaremba-Niedzwiedzka K."/>
            <person name="Martijn J."/>
            <person name="Lind A.E."/>
            <person name="van Eijk R."/>
            <person name="Schleper C."/>
            <person name="Guy L."/>
            <person name="Ettema T.J."/>
        </authorList>
    </citation>
    <scope>NUCLEOTIDE SEQUENCE</scope>
</reference>
<dbReference type="EMBL" id="LAZR01001702">
    <property type="protein sequence ID" value="KKN40478.1"/>
    <property type="molecule type" value="Genomic_DNA"/>
</dbReference>
<comment type="caution">
    <text evidence="1">The sequence shown here is derived from an EMBL/GenBank/DDBJ whole genome shotgun (WGS) entry which is preliminary data.</text>
</comment>
<feature type="non-terminal residue" evidence="1">
    <location>
        <position position="1"/>
    </location>
</feature>
<dbReference type="AlphaFoldDB" id="A0A0F9TG94"/>
<gene>
    <name evidence="1" type="ORF">LCGC14_0732670</name>
</gene>
<protein>
    <submittedName>
        <fullName evidence="1">Uncharacterized protein</fullName>
    </submittedName>
</protein>
<accession>A0A0F9TG94</accession>
<proteinExistence type="predicted"/>
<sequence length="56" mass="6405">DRQLKKLLEDLVVLKTIRENKSSSQYAVLEEALLNLLLKYKEENLVGMAVSDDSIQ</sequence>
<organism evidence="1">
    <name type="scientific">marine sediment metagenome</name>
    <dbReference type="NCBI Taxonomy" id="412755"/>
    <lineage>
        <taxon>unclassified sequences</taxon>
        <taxon>metagenomes</taxon>
        <taxon>ecological metagenomes</taxon>
    </lineage>
</organism>